<dbReference type="InterPro" id="IPR051711">
    <property type="entry name" value="Stress_Response_Reg"/>
</dbReference>
<evidence type="ECO:0000259" key="6">
    <source>
        <dbReference type="SMART" id="SM00906"/>
    </source>
</evidence>
<dbReference type="PANTHER" id="PTHR47540">
    <property type="entry name" value="THIAMINE REPRESSIBLE GENES REGULATORY PROTEIN THI5"/>
    <property type="match status" value="1"/>
</dbReference>
<dbReference type="CDD" id="cd12148">
    <property type="entry name" value="fungal_TF_MHR"/>
    <property type="match status" value="1"/>
</dbReference>
<evidence type="ECO:0000313" key="7">
    <source>
        <dbReference type="EMBL" id="CAG7994210.1"/>
    </source>
</evidence>
<comment type="subcellular location">
    <subcellularLocation>
        <location evidence="1">Nucleus</location>
    </subcellularLocation>
</comment>
<dbReference type="GO" id="GO:0005634">
    <property type="term" value="C:nucleus"/>
    <property type="evidence" value="ECO:0007669"/>
    <property type="project" value="UniProtKB-SubCell"/>
</dbReference>
<dbReference type="PANTHER" id="PTHR47540:SF6">
    <property type="entry name" value="ZN(II)2CYS6 TRANSCRIPTION FACTOR (EUROFUNG)"/>
    <property type="match status" value="1"/>
</dbReference>
<keyword evidence="4" id="KW-0804">Transcription</keyword>
<keyword evidence="8" id="KW-1185">Reference proteome</keyword>
<evidence type="ECO:0000256" key="1">
    <source>
        <dbReference type="ARBA" id="ARBA00004123"/>
    </source>
</evidence>
<evidence type="ECO:0000256" key="5">
    <source>
        <dbReference type="ARBA" id="ARBA00023242"/>
    </source>
</evidence>
<sequence length="581" mass="65768">MNNAQDAVTGPSRPLEITEGVRNPLVDESPWFFTMTPEMPILVGEASDSAFATKIRQELLGKAQCHYPPTQTVRDKTLCSLWHLGTDWPTPSRARFLLKVVFSTVCRRYYLTRKSTAIRLLEQAIREPNQCDLLSVCKLHALFALGEVYSTRTRHPDNEFPGIIYYASATRMLRLFSEQARIECIEIMLSLSIYSLVMNRRYSAYCMVGSAMRFGIIIGLHLNVPQDQLPNRETQEHRNRLWWTAYILDRNWATMLGKPVSIQDEDIEVNLPSDFELSDIAEDFADTDYLEASIRLARVGAHITASTYSRRPQETTFSDRVQQGLRDLDKWLQELPAPLRSALSQVPPNLPMPIVTLYLYFNQCFILILRPVLLYALHMRRLSAVHGAERESPTPNQTATALSEACCQHARRSFHILIDSWINGSFPTFDHTYTQYLFSASLVLAISYLANTPGSLADGDDFETAVQILGQLDSNGNFAAKEFYRHAESIKSIIRRIALEESQVGRPHWSREGATAAEAMSHAYQEAGSPLDELHPRLIASEPSFDGLTYPELDLGILDPSIINDGFQAFMWPEDHDITGS</sequence>
<reference evidence="7" key="1">
    <citation type="submission" date="2021-07" db="EMBL/GenBank/DDBJ databases">
        <authorList>
            <person name="Branca A.L. A."/>
        </authorList>
    </citation>
    <scope>NUCLEOTIDE SEQUENCE</scope>
</reference>
<dbReference type="SMART" id="SM00906">
    <property type="entry name" value="Fungal_trans"/>
    <property type="match status" value="1"/>
</dbReference>
<dbReference type="GO" id="GO:0006351">
    <property type="term" value="P:DNA-templated transcription"/>
    <property type="evidence" value="ECO:0007669"/>
    <property type="project" value="InterPro"/>
</dbReference>
<keyword evidence="2" id="KW-0805">Transcription regulation</keyword>
<dbReference type="GO" id="GO:0045944">
    <property type="term" value="P:positive regulation of transcription by RNA polymerase II"/>
    <property type="evidence" value="ECO:0007669"/>
    <property type="project" value="TreeGrafter"/>
</dbReference>
<proteinExistence type="predicted"/>
<dbReference type="GO" id="GO:0043565">
    <property type="term" value="F:sequence-specific DNA binding"/>
    <property type="evidence" value="ECO:0007669"/>
    <property type="project" value="TreeGrafter"/>
</dbReference>
<dbReference type="AlphaFoldDB" id="A0A9W4HFI0"/>
<dbReference type="Pfam" id="PF04082">
    <property type="entry name" value="Fungal_trans"/>
    <property type="match status" value="1"/>
</dbReference>
<evidence type="ECO:0000313" key="8">
    <source>
        <dbReference type="Proteomes" id="UP001153618"/>
    </source>
</evidence>
<gene>
    <name evidence="7" type="ORF">POLS_LOCUS1671</name>
</gene>
<comment type="caution">
    <text evidence="7">The sequence shown here is derived from an EMBL/GenBank/DDBJ whole genome shotgun (WGS) entry which is preliminary data.</text>
</comment>
<protein>
    <recommendedName>
        <fullName evidence="6">Xylanolytic transcriptional activator regulatory domain-containing protein</fullName>
    </recommendedName>
</protein>
<feature type="domain" description="Xylanolytic transcriptional activator regulatory" evidence="6">
    <location>
        <begin position="204"/>
        <end position="278"/>
    </location>
</feature>
<organism evidence="7 8">
    <name type="scientific">Penicillium olsonii</name>
    <dbReference type="NCBI Taxonomy" id="99116"/>
    <lineage>
        <taxon>Eukaryota</taxon>
        <taxon>Fungi</taxon>
        <taxon>Dikarya</taxon>
        <taxon>Ascomycota</taxon>
        <taxon>Pezizomycotina</taxon>
        <taxon>Eurotiomycetes</taxon>
        <taxon>Eurotiomycetidae</taxon>
        <taxon>Eurotiales</taxon>
        <taxon>Aspergillaceae</taxon>
        <taxon>Penicillium</taxon>
    </lineage>
</organism>
<dbReference type="InterPro" id="IPR007219">
    <property type="entry name" value="XnlR_reg_dom"/>
</dbReference>
<evidence type="ECO:0000256" key="3">
    <source>
        <dbReference type="ARBA" id="ARBA00023125"/>
    </source>
</evidence>
<evidence type="ECO:0000256" key="4">
    <source>
        <dbReference type="ARBA" id="ARBA00023163"/>
    </source>
</evidence>
<keyword evidence="3" id="KW-0238">DNA-binding</keyword>
<keyword evidence="5" id="KW-0539">Nucleus</keyword>
<dbReference type="OrthoDB" id="3990906at2759"/>
<dbReference type="EMBL" id="CAJVOS010000011">
    <property type="protein sequence ID" value="CAG7994210.1"/>
    <property type="molecule type" value="Genomic_DNA"/>
</dbReference>
<accession>A0A9W4HFI0</accession>
<evidence type="ECO:0000256" key="2">
    <source>
        <dbReference type="ARBA" id="ARBA00023015"/>
    </source>
</evidence>
<name>A0A9W4HFI0_PENOL</name>
<dbReference type="GO" id="GO:0008270">
    <property type="term" value="F:zinc ion binding"/>
    <property type="evidence" value="ECO:0007669"/>
    <property type="project" value="InterPro"/>
</dbReference>
<dbReference type="Proteomes" id="UP001153618">
    <property type="component" value="Unassembled WGS sequence"/>
</dbReference>